<dbReference type="Gene3D" id="3.40.50.2000">
    <property type="entry name" value="Glycogen Phosphorylase B"/>
    <property type="match status" value="2"/>
</dbReference>
<name>A0A1F5VDN8_9BACT</name>
<dbReference type="SUPFAM" id="SSF53756">
    <property type="entry name" value="UDP-Glycosyltransferase/glycogen phosphorylase"/>
    <property type="match status" value="1"/>
</dbReference>
<dbReference type="STRING" id="1817863.A2Y62_01880"/>
<evidence type="ECO:0000313" key="3">
    <source>
        <dbReference type="EMBL" id="OGF61552.1"/>
    </source>
</evidence>
<proteinExistence type="predicted"/>
<dbReference type="Pfam" id="PF00534">
    <property type="entry name" value="Glycos_transf_1"/>
    <property type="match status" value="1"/>
</dbReference>
<organism evidence="3 4">
    <name type="scientific">Candidatus Fischerbacteria bacterium RBG_13_37_8</name>
    <dbReference type="NCBI Taxonomy" id="1817863"/>
    <lineage>
        <taxon>Bacteria</taxon>
        <taxon>Candidatus Fischeribacteriota</taxon>
    </lineage>
</organism>
<feature type="transmembrane region" description="Helical" evidence="1">
    <location>
        <begin position="98"/>
        <end position="121"/>
    </location>
</feature>
<dbReference type="AlphaFoldDB" id="A0A1F5VDN8"/>
<dbReference type="EMBL" id="MFGW01000193">
    <property type="protein sequence ID" value="OGF61552.1"/>
    <property type="molecule type" value="Genomic_DNA"/>
</dbReference>
<dbReference type="PANTHER" id="PTHR45947">
    <property type="entry name" value="SULFOQUINOVOSYL TRANSFERASE SQD2"/>
    <property type="match status" value="1"/>
</dbReference>
<reference evidence="3 4" key="1">
    <citation type="journal article" date="2016" name="Nat. Commun.">
        <title>Thousands of microbial genomes shed light on interconnected biogeochemical processes in an aquifer system.</title>
        <authorList>
            <person name="Anantharaman K."/>
            <person name="Brown C.T."/>
            <person name="Hug L.A."/>
            <person name="Sharon I."/>
            <person name="Castelle C.J."/>
            <person name="Probst A.J."/>
            <person name="Thomas B.C."/>
            <person name="Singh A."/>
            <person name="Wilkins M.J."/>
            <person name="Karaoz U."/>
            <person name="Brodie E.L."/>
            <person name="Williams K.H."/>
            <person name="Hubbard S.S."/>
            <person name="Banfield J.F."/>
        </authorList>
    </citation>
    <scope>NUCLEOTIDE SEQUENCE [LARGE SCALE GENOMIC DNA]</scope>
</reference>
<protein>
    <recommendedName>
        <fullName evidence="2">Glycosyl transferase family 1 domain-containing protein</fullName>
    </recommendedName>
</protein>
<evidence type="ECO:0000256" key="1">
    <source>
        <dbReference type="SAM" id="Phobius"/>
    </source>
</evidence>
<feature type="transmembrane region" description="Helical" evidence="1">
    <location>
        <begin position="57"/>
        <end position="78"/>
    </location>
</feature>
<comment type="caution">
    <text evidence="3">The sequence shown here is derived from an EMBL/GenBank/DDBJ whole genome shotgun (WGS) entry which is preliminary data.</text>
</comment>
<gene>
    <name evidence="3" type="ORF">A2Y62_01880</name>
</gene>
<dbReference type="GO" id="GO:0016757">
    <property type="term" value="F:glycosyltransferase activity"/>
    <property type="evidence" value="ECO:0007669"/>
    <property type="project" value="InterPro"/>
</dbReference>
<keyword evidence="1" id="KW-1133">Transmembrane helix</keyword>
<feature type="domain" description="Glycosyl transferase family 1" evidence="2">
    <location>
        <begin position="192"/>
        <end position="352"/>
    </location>
</feature>
<dbReference type="Proteomes" id="UP000178943">
    <property type="component" value="Unassembled WGS sequence"/>
</dbReference>
<sequence>MRKIKLALITNIPAIFRISFFEKISSLEDLDINTFFCARIERHRRWKIPNLSFKHKYVPGIKINLCKGIFYFNPYLFLMLWKLRPHIIISGGASFPTIIAYLYCTIFKIPLIIWWGGTILTEKNITRIKEKMRRIIFKKAKSFLAYNLDAKEYLESFNAKISNIYILGNATIDVGKYYDKIFIFREKKSILKKELNLQKKLLLSVGCLEARKNYFILLDAYKILKAKYSELGLLIIGEGKESNKLIDYAKQNRLEDIYFLGHIEPEQIIQYYAVADIFIHPSLSDQWPQVVNEAMASGLPVIVSKYCGIPQDLVRNGENGFIVDSKTPVDIIKSIDVIINDVEKMSRMGQNSLESIKLFDINYSLKIFFDAIKNNIDA</sequence>
<evidence type="ECO:0000259" key="2">
    <source>
        <dbReference type="Pfam" id="PF00534"/>
    </source>
</evidence>
<accession>A0A1F5VDN8</accession>
<dbReference type="InterPro" id="IPR001296">
    <property type="entry name" value="Glyco_trans_1"/>
</dbReference>
<keyword evidence="1" id="KW-0472">Membrane</keyword>
<evidence type="ECO:0000313" key="4">
    <source>
        <dbReference type="Proteomes" id="UP000178943"/>
    </source>
</evidence>
<dbReference type="InterPro" id="IPR050194">
    <property type="entry name" value="Glycosyltransferase_grp1"/>
</dbReference>
<dbReference type="CDD" id="cd03801">
    <property type="entry name" value="GT4_PimA-like"/>
    <property type="match status" value="1"/>
</dbReference>
<keyword evidence="1" id="KW-0812">Transmembrane</keyword>
<dbReference type="PANTHER" id="PTHR45947:SF3">
    <property type="entry name" value="SULFOQUINOVOSYL TRANSFERASE SQD2"/>
    <property type="match status" value="1"/>
</dbReference>